<evidence type="ECO:0000259" key="7">
    <source>
        <dbReference type="Pfam" id="PF14322"/>
    </source>
</evidence>
<keyword evidence="3" id="KW-0732">Signal</keyword>
<dbReference type="EMBL" id="FMZO01000005">
    <property type="protein sequence ID" value="SDD05167.1"/>
    <property type="molecule type" value="Genomic_DNA"/>
</dbReference>
<evidence type="ECO:0000259" key="6">
    <source>
        <dbReference type="Pfam" id="PF07980"/>
    </source>
</evidence>
<proteinExistence type="inferred from homology"/>
<evidence type="ECO:0000313" key="8">
    <source>
        <dbReference type="EMBL" id="SDD05167.1"/>
    </source>
</evidence>
<dbReference type="Gene3D" id="1.25.40.390">
    <property type="match status" value="1"/>
</dbReference>
<dbReference type="SUPFAM" id="SSF48452">
    <property type="entry name" value="TPR-like"/>
    <property type="match status" value="1"/>
</dbReference>
<gene>
    <name evidence="8" type="ORF">SAMN04487894_105316</name>
</gene>
<sequence>MQSFGIKINGIKTLCILLLFLCSCKKGFLDVVPDNVATLDNAFASKAMAITYLSTCYNGLPNDANLESNPGILAGDEIWTDDLGGNGAFATEMWQIAKGYQNITSPLANTWDGGTFKSIRNCNIFLENVTDLSKVPDLDLETRVRWIAEARFLKAYYHFLLLRAYGPIPIIDQNQPINAPVPELRVKRQPVDSAVNYIAGLLDSAAAHLPLTITSQITELGRVTQPIALSIKAKLLTMAASPLFNGNPDYTGFANKDGQALFNTTYSAAKWQRAADACKAAIGVCEAAGISLYQFPGTRYPLTDTTMTQMSIRNAVCEKWNSEIIWGRPGGVQRLQSLIPAKFDPAAGSNAGAGGRIGATLKIAQQFYTRNGVPIDEDRTLDFSSYSALRVATHDERYNLIEGYTTARLNFDREPRFYADLGFDGCVWYMQNSPSNSDNGTWTLPMRSGTRGATISQPITCYFLKKLLNWEWVWQSGNSYFSRDYSWPIIRLADLYLLYAEALNEAQGPVADVLVYMNKVRKRAGLGTVQDSWTNYSTRPSKYTTKEGMRDIVRRERLIELCFEGHRFWDLKRWKLSAQELNKPVMGWDRTQTDAAQYYRPQTLFFQQFIAPRDYFFPIKDNNLLVNDNLVQNPGW</sequence>
<reference evidence="9" key="1">
    <citation type="submission" date="2016-10" db="EMBL/GenBank/DDBJ databases">
        <authorList>
            <person name="Varghese N."/>
            <person name="Submissions S."/>
        </authorList>
    </citation>
    <scope>NUCLEOTIDE SEQUENCE [LARGE SCALE GENOMIC DNA]</scope>
    <source>
        <strain evidence="9">DSM 25811 / CCM 8410 / LMG 26954 / E90</strain>
    </source>
</reference>
<evidence type="ECO:0000313" key="9">
    <source>
        <dbReference type="Proteomes" id="UP000198757"/>
    </source>
</evidence>
<dbReference type="InterPro" id="IPR011990">
    <property type="entry name" value="TPR-like_helical_dom_sf"/>
</dbReference>
<dbReference type="InterPro" id="IPR012944">
    <property type="entry name" value="SusD_RagB_dom"/>
</dbReference>
<dbReference type="RefSeq" id="WP_090390278.1">
    <property type="nucleotide sequence ID" value="NZ_FMZO01000005.1"/>
</dbReference>
<dbReference type="OrthoDB" id="608091at2"/>
<evidence type="ECO:0000256" key="4">
    <source>
        <dbReference type="ARBA" id="ARBA00023136"/>
    </source>
</evidence>
<keyword evidence="9" id="KW-1185">Reference proteome</keyword>
<keyword evidence="5" id="KW-0998">Cell outer membrane</keyword>
<dbReference type="PROSITE" id="PS51257">
    <property type="entry name" value="PROKAR_LIPOPROTEIN"/>
    <property type="match status" value="1"/>
</dbReference>
<dbReference type="InterPro" id="IPR033985">
    <property type="entry name" value="SusD-like_N"/>
</dbReference>
<evidence type="ECO:0000256" key="1">
    <source>
        <dbReference type="ARBA" id="ARBA00004442"/>
    </source>
</evidence>
<name>A0A1G6RMI3_NIADE</name>
<keyword evidence="4" id="KW-0472">Membrane</keyword>
<evidence type="ECO:0000256" key="3">
    <source>
        <dbReference type="ARBA" id="ARBA00022729"/>
    </source>
</evidence>
<dbReference type="STRING" id="1285928.SAMN04487894_105316"/>
<comment type="subcellular location">
    <subcellularLocation>
        <location evidence="1">Cell outer membrane</location>
    </subcellularLocation>
</comment>
<dbReference type="GO" id="GO:0009279">
    <property type="term" value="C:cell outer membrane"/>
    <property type="evidence" value="ECO:0007669"/>
    <property type="project" value="UniProtKB-SubCell"/>
</dbReference>
<accession>A0A1G6RMI3</accession>
<dbReference type="Proteomes" id="UP000198757">
    <property type="component" value="Unassembled WGS sequence"/>
</dbReference>
<evidence type="ECO:0000256" key="2">
    <source>
        <dbReference type="ARBA" id="ARBA00006275"/>
    </source>
</evidence>
<comment type="similarity">
    <text evidence="2">Belongs to the SusD family.</text>
</comment>
<dbReference type="AlphaFoldDB" id="A0A1G6RMI3"/>
<dbReference type="Pfam" id="PF07980">
    <property type="entry name" value="SusD_RagB"/>
    <property type="match status" value="1"/>
</dbReference>
<evidence type="ECO:0000256" key="5">
    <source>
        <dbReference type="ARBA" id="ARBA00023237"/>
    </source>
</evidence>
<feature type="domain" description="RagB/SusD" evidence="6">
    <location>
        <begin position="347"/>
        <end position="636"/>
    </location>
</feature>
<protein>
    <submittedName>
        <fullName evidence="8">Starch-binding associating with outer membrane</fullName>
    </submittedName>
</protein>
<dbReference type="Pfam" id="PF14322">
    <property type="entry name" value="SusD-like_3"/>
    <property type="match status" value="1"/>
</dbReference>
<organism evidence="8 9">
    <name type="scientific">Niabella drilacis (strain DSM 25811 / CCM 8410 / CCUG 62505 / LMG 26954 / E90)</name>
    <dbReference type="NCBI Taxonomy" id="1285928"/>
    <lineage>
        <taxon>Bacteria</taxon>
        <taxon>Pseudomonadati</taxon>
        <taxon>Bacteroidota</taxon>
        <taxon>Chitinophagia</taxon>
        <taxon>Chitinophagales</taxon>
        <taxon>Chitinophagaceae</taxon>
        <taxon>Niabella</taxon>
    </lineage>
</organism>
<feature type="domain" description="SusD-like N-terminal" evidence="7">
    <location>
        <begin position="28"/>
        <end position="231"/>
    </location>
</feature>